<protein>
    <submittedName>
        <fullName evidence="2">Uncharacterized protein</fullName>
    </submittedName>
</protein>
<accession>A0A2I0UWI2</accession>
<evidence type="ECO:0000313" key="3">
    <source>
        <dbReference type="Proteomes" id="UP000234956"/>
    </source>
</evidence>
<dbReference type="AlphaFoldDB" id="A0A2I0UWI2"/>
<evidence type="ECO:0000313" key="2">
    <source>
        <dbReference type="EMBL" id="PKU50440.1"/>
    </source>
</evidence>
<proteinExistence type="predicted"/>
<evidence type="ECO:0000256" key="1">
    <source>
        <dbReference type="SAM" id="SignalP"/>
    </source>
</evidence>
<keyword evidence="1" id="KW-0732">Signal</keyword>
<reference evidence="2 3" key="1">
    <citation type="submission" date="2017-10" db="EMBL/GenBank/DDBJ databases">
        <title>Draft genome of Lysinibacillus fusiformis strain Juneja, a laboratory-derived pathogen of Drosophila melanogaster.</title>
        <authorList>
            <person name="Smith B.R."/>
            <person name="Unckless R.L."/>
        </authorList>
    </citation>
    <scope>NUCLEOTIDE SEQUENCE [LARGE SCALE GENOMIC DNA]</scope>
    <source>
        <strain evidence="2 3">Juneja</strain>
    </source>
</reference>
<comment type="caution">
    <text evidence="2">The sequence shown here is derived from an EMBL/GenBank/DDBJ whole genome shotgun (WGS) entry which is preliminary data.</text>
</comment>
<organism evidence="2 3">
    <name type="scientific">Lysinibacillus fusiformis</name>
    <dbReference type="NCBI Taxonomy" id="28031"/>
    <lineage>
        <taxon>Bacteria</taxon>
        <taxon>Bacillati</taxon>
        <taxon>Bacillota</taxon>
        <taxon>Bacilli</taxon>
        <taxon>Bacillales</taxon>
        <taxon>Bacillaceae</taxon>
        <taxon>Lysinibacillus</taxon>
    </lineage>
</organism>
<dbReference type="EMBL" id="PDFK01000007">
    <property type="protein sequence ID" value="PKU50440.1"/>
    <property type="molecule type" value="Genomic_DNA"/>
</dbReference>
<dbReference type="Proteomes" id="UP000234956">
    <property type="component" value="Unassembled WGS sequence"/>
</dbReference>
<feature type="chain" id="PRO_5014194758" evidence="1">
    <location>
        <begin position="24"/>
        <end position="165"/>
    </location>
</feature>
<gene>
    <name evidence="2" type="ORF">CRI88_18620</name>
</gene>
<sequence length="165" mass="17587">MKKWMMSMLTMILCIVTPVAAFAQEEETAEPTEGGFHLEINASDNSEQVYEIDGIEFRVLPTFTRAGINATKTVVMTDLYNNANLGSVVINATCISDGKIVGATNHSAKIINKPSSSNLKATGTSVDKNNTAMLIVNAKVSYTGSTGTNSGGTISMYVYANGVYN</sequence>
<feature type="signal peptide" evidence="1">
    <location>
        <begin position="1"/>
        <end position="23"/>
    </location>
</feature>
<name>A0A2I0UWI2_9BACI</name>